<dbReference type="GO" id="GO:0005576">
    <property type="term" value="C:extracellular region"/>
    <property type="evidence" value="ECO:0007669"/>
    <property type="project" value="UniProtKB-SubCell"/>
</dbReference>
<organism evidence="14 15">
    <name type="scientific">Astyanax mexicanus</name>
    <name type="common">Blind cave fish</name>
    <name type="synonym">Astyanax fasciatus mexicanus</name>
    <dbReference type="NCBI Taxonomy" id="7994"/>
    <lineage>
        <taxon>Eukaryota</taxon>
        <taxon>Metazoa</taxon>
        <taxon>Chordata</taxon>
        <taxon>Craniata</taxon>
        <taxon>Vertebrata</taxon>
        <taxon>Euteleostomi</taxon>
        <taxon>Actinopterygii</taxon>
        <taxon>Neopterygii</taxon>
        <taxon>Teleostei</taxon>
        <taxon>Ostariophysi</taxon>
        <taxon>Characiformes</taxon>
        <taxon>Characoidei</taxon>
        <taxon>Acestrorhamphidae</taxon>
        <taxon>Acestrorhamphinae</taxon>
        <taxon>Astyanax</taxon>
    </lineage>
</organism>
<keyword evidence="8 10" id="KW-1015">Disulfide bond</keyword>
<dbReference type="Pfam" id="PF01091">
    <property type="entry name" value="PTN_MK_C"/>
    <property type="match status" value="1"/>
</dbReference>
<keyword evidence="3" id="KW-0217">Developmental protein</keyword>
<evidence type="ECO:0000259" key="12">
    <source>
        <dbReference type="Pfam" id="PF01091"/>
    </source>
</evidence>
<dbReference type="GO" id="GO:0008201">
    <property type="term" value="F:heparin binding"/>
    <property type="evidence" value="ECO:0007669"/>
    <property type="project" value="UniProtKB-UniRule"/>
</dbReference>
<evidence type="ECO:0000256" key="10">
    <source>
        <dbReference type="RuleBase" id="RU369117"/>
    </source>
</evidence>
<dbReference type="SUPFAM" id="SSF57288">
    <property type="entry name" value="Midkine"/>
    <property type="match status" value="2"/>
</dbReference>
<dbReference type="GO" id="GO:0008083">
    <property type="term" value="F:growth factor activity"/>
    <property type="evidence" value="ECO:0007669"/>
    <property type="project" value="UniProtKB-UniRule"/>
</dbReference>
<name>A0A3B1JIC6_ASTMX</name>
<keyword evidence="5 10" id="KW-0358">Heparin-binding</keyword>
<dbReference type="AlphaFoldDB" id="A0A3B1JIC6"/>
<keyword evidence="9 10" id="KW-0497">Mitogen</keyword>
<dbReference type="FunFam" id="2.20.60.10:FF:000002">
    <property type="entry name" value="Midkine a"/>
    <property type="match status" value="1"/>
</dbReference>
<evidence type="ECO:0000256" key="2">
    <source>
        <dbReference type="ARBA" id="ARBA00005403"/>
    </source>
</evidence>
<keyword evidence="6 10" id="KW-0732">Signal</keyword>
<proteinExistence type="inferred from homology"/>
<dbReference type="InterPro" id="IPR020091">
    <property type="entry name" value="PTN/MK_diS_sf"/>
</dbReference>
<feature type="domain" description="Pleiotrophin/Midkine N-terminal" evidence="13">
    <location>
        <begin position="33"/>
        <end position="89"/>
    </location>
</feature>
<dbReference type="GO" id="GO:0045666">
    <property type="term" value="P:positive regulation of neuron differentiation"/>
    <property type="evidence" value="ECO:0007669"/>
    <property type="project" value="Ensembl"/>
</dbReference>
<feature type="domain" description="Pleiotrophin/Midkine C-terminal" evidence="12">
    <location>
        <begin position="90"/>
        <end position="152"/>
    </location>
</feature>
<protein>
    <recommendedName>
        <fullName evidence="10">Midkine</fullName>
        <shortName evidence="10">MK</shortName>
    </recommendedName>
</protein>
<dbReference type="Pfam" id="PF05196">
    <property type="entry name" value="PTN_MK_N"/>
    <property type="match status" value="1"/>
</dbReference>
<dbReference type="Bgee" id="ENSAMXG00000042887">
    <property type="expression patterns" value="Expressed in brain and 14 other cell types or tissues"/>
</dbReference>
<dbReference type="PANTHER" id="PTHR13850:SF2">
    <property type="entry name" value="MIDKINE"/>
    <property type="match status" value="1"/>
</dbReference>
<evidence type="ECO:0000259" key="13">
    <source>
        <dbReference type="Pfam" id="PF05196"/>
    </source>
</evidence>
<dbReference type="PRINTS" id="PR00269">
    <property type="entry name" value="PTNMIDKINE"/>
</dbReference>
<evidence type="ECO:0000256" key="9">
    <source>
        <dbReference type="ARBA" id="ARBA00023246"/>
    </source>
</evidence>
<dbReference type="PANTHER" id="PTHR13850">
    <property type="entry name" value="PLEIOTROPHIN FAMILY MEMBER"/>
    <property type="match status" value="1"/>
</dbReference>
<dbReference type="FunFam" id="2.30.90.10:FF:000001">
    <property type="entry name" value="Pleiotrophin"/>
    <property type="match status" value="1"/>
</dbReference>
<keyword evidence="7 10" id="KW-0339">Growth factor</keyword>
<feature type="signal peptide" evidence="10">
    <location>
        <begin position="1"/>
        <end position="30"/>
    </location>
</feature>
<feature type="chain" id="PRO_5017482770" description="Midkine" evidence="10">
    <location>
        <begin position="31"/>
        <end position="157"/>
    </location>
</feature>
<dbReference type="SMART" id="SM00193">
    <property type="entry name" value="PTN"/>
    <property type="match status" value="1"/>
</dbReference>
<comment type="similarity">
    <text evidence="2 10">Belongs to the pleiotrophin family.</text>
</comment>
<comment type="subcellular location">
    <subcellularLocation>
        <location evidence="1 10">Secreted</location>
    </subcellularLocation>
</comment>
<evidence type="ECO:0000256" key="3">
    <source>
        <dbReference type="ARBA" id="ARBA00022473"/>
    </source>
</evidence>
<dbReference type="Proteomes" id="UP000018467">
    <property type="component" value="Unassembled WGS sequence"/>
</dbReference>
<comment type="function">
    <text evidence="10">Secreted protein that functions as cytokine and growth factor and mediates its signal through cell-surface proteoglycan and non-proteoglycan receptors. Regulates many processes like inflammatory response, cell proliferation, cell adhesion, cell growth, cell survival, tissue regeneration, cell differentiation and cell migration.</text>
</comment>
<evidence type="ECO:0000256" key="6">
    <source>
        <dbReference type="ARBA" id="ARBA00022729"/>
    </source>
</evidence>
<reference evidence="14" key="3">
    <citation type="submission" date="2025-08" db="UniProtKB">
        <authorList>
            <consortium name="Ensembl"/>
        </authorList>
    </citation>
    <scope>IDENTIFICATION</scope>
</reference>
<accession>A0A3B1JIC6</accession>
<evidence type="ECO:0000256" key="5">
    <source>
        <dbReference type="ARBA" id="ARBA00022674"/>
    </source>
</evidence>
<evidence type="ECO:0000313" key="14">
    <source>
        <dbReference type="Ensembl" id="ENSAMXP00000042098.1"/>
    </source>
</evidence>
<feature type="compositionally biased region" description="Basic and acidic residues" evidence="11">
    <location>
        <begin position="144"/>
        <end position="157"/>
    </location>
</feature>
<dbReference type="GeneTree" id="ENSGT00390000007640"/>
<keyword evidence="4 10" id="KW-0964">Secreted</keyword>
<evidence type="ECO:0000256" key="1">
    <source>
        <dbReference type="ARBA" id="ARBA00004613"/>
    </source>
</evidence>
<dbReference type="Gene3D" id="2.20.60.10">
    <property type="entry name" value="Pleiotrophin/Midkine, N-terminal domain"/>
    <property type="match status" value="1"/>
</dbReference>
<dbReference type="InterPro" id="IPR038130">
    <property type="entry name" value="PTN/MK_C_dom_sf"/>
</dbReference>
<evidence type="ECO:0000256" key="4">
    <source>
        <dbReference type="ARBA" id="ARBA00022525"/>
    </source>
</evidence>
<reference evidence="15" key="2">
    <citation type="journal article" date="2014" name="Nat. Commun.">
        <title>The cavefish genome reveals candidate genes for eye loss.</title>
        <authorList>
            <person name="McGaugh S.E."/>
            <person name="Gross J.B."/>
            <person name="Aken B."/>
            <person name="Blin M."/>
            <person name="Borowsky R."/>
            <person name="Chalopin D."/>
            <person name="Hinaux H."/>
            <person name="Jeffery W.R."/>
            <person name="Keene A."/>
            <person name="Ma L."/>
            <person name="Minx P."/>
            <person name="Murphy D."/>
            <person name="O'Quin K.E."/>
            <person name="Retaux S."/>
            <person name="Rohner N."/>
            <person name="Searle S.M."/>
            <person name="Stahl B.A."/>
            <person name="Tabin C."/>
            <person name="Volff J.N."/>
            <person name="Yoshizawa M."/>
            <person name="Warren W.C."/>
        </authorList>
    </citation>
    <scope>NUCLEOTIDE SEQUENCE [LARGE SCALE GENOMIC DNA]</scope>
    <source>
        <strain evidence="15">female</strain>
    </source>
</reference>
<dbReference type="GO" id="GO:0007420">
    <property type="term" value="P:brain development"/>
    <property type="evidence" value="ECO:0007669"/>
    <property type="project" value="Ensembl"/>
</dbReference>
<dbReference type="InterPro" id="IPR000762">
    <property type="entry name" value="Midkine_heparin-bd_GF"/>
</dbReference>
<evidence type="ECO:0000256" key="11">
    <source>
        <dbReference type="SAM" id="MobiDB-lite"/>
    </source>
</evidence>
<sequence length="157" mass="17162">MMLGTAVYRMRTLFSTTILLLVALTIAAEAIKKKGNKKEGKADSECAEWVFGKCVPNSGDCGPGVREATCNEQSKKHKCKVPCNWKKDFGADCKYKFGRWAECDTSTGTRSRSGTLKKAMFNADCQTTIKVSKPCNPKTPTPKGAEKAKKGKKGKEN</sequence>
<dbReference type="FunCoup" id="A0A3B1JIC6">
    <property type="interactions" value="1026"/>
</dbReference>
<dbReference type="Gene3D" id="2.30.90.10">
    <property type="entry name" value="Heparin-binding Growth Factor, Midkine, Chain A- C-terminal Domain"/>
    <property type="match status" value="1"/>
</dbReference>
<feature type="region of interest" description="Disordered" evidence="11">
    <location>
        <begin position="132"/>
        <end position="157"/>
    </location>
</feature>
<dbReference type="GO" id="GO:0051781">
    <property type="term" value="P:positive regulation of cell division"/>
    <property type="evidence" value="ECO:0007669"/>
    <property type="project" value="UniProtKB-UniRule"/>
</dbReference>
<dbReference type="STRING" id="7994.ENSAMXP00000042098"/>
<evidence type="ECO:0000313" key="15">
    <source>
        <dbReference type="Proteomes" id="UP000018467"/>
    </source>
</evidence>
<reference evidence="14" key="4">
    <citation type="submission" date="2025-09" db="UniProtKB">
        <authorList>
            <consortium name="Ensembl"/>
        </authorList>
    </citation>
    <scope>IDENTIFICATION</scope>
</reference>
<dbReference type="InterPro" id="IPR020089">
    <property type="entry name" value="PTN/MK_N_dom"/>
</dbReference>
<reference evidence="15" key="1">
    <citation type="submission" date="2013-03" db="EMBL/GenBank/DDBJ databases">
        <authorList>
            <person name="Jeffery W."/>
            <person name="Warren W."/>
            <person name="Wilson R.K."/>
        </authorList>
    </citation>
    <scope>NUCLEOTIDE SEQUENCE</scope>
    <source>
        <strain evidence="15">female</strain>
    </source>
</reference>
<evidence type="ECO:0000256" key="7">
    <source>
        <dbReference type="ARBA" id="ARBA00023030"/>
    </source>
</evidence>
<keyword evidence="15" id="KW-1185">Reference proteome</keyword>
<dbReference type="InParanoid" id="A0A3B1JIC6"/>
<dbReference type="InterPro" id="IPR020090">
    <property type="entry name" value="PTN/MK_C_dom"/>
</dbReference>
<dbReference type="Ensembl" id="ENSAMXT00000040783.1">
    <property type="protein sequence ID" value="ENSAMXP00000042098.1"/>
    <property type="gene ID" value="ENSAMXG00000042887.1"/>
</dbReference>
<evidence type="ECO:0000256" key="8">
    <source>
        <dbReference type="ARBA" id="ARBA00023157"/>
    </source>
</evidence>
<dbReference type="InterPro" id="IPR037122">
    <property type="entry name" value="PTN/MK_N_dom_sf"/>
</dbReference>
<dbReference type="GO" id="GO:0014029">
    <property type="term" value="P:neural crest formation"/>
    <property type="evidence" value="ECO:0007669"/>
    <property type="project" value="Ensembl"/>
</dbReference>